<accession>A0A0G4J6V2</accession>
<gene>
    <name evidence="3" type="ORF">PBRA_009239</name>
    <name evidence="4" type="ORF">PLBR_LOCUS8731</name>
</gene>
<dbReference type="Proteomes" id="UP000290189">
    <property type="component" value="Unassembled WGS sequence"/>
</dbReference>
<keyword evidence="2" id="KW-1133">Transmembrane helix</keyword>
<dbReference type="Proteomes" id="UP000039324">
    <property type="component" value="Unassembled WGS sequence"/>
</dbReference>
<sequence>MLTRVVWGVGIWVATVVLRTLASWLVALLPSFGGVPAAPRTDAGRDLGFTMFAVTPPILPDLFIIVGTIATLMAVSKRDRTGVPYGNRMTNHLLFCGGVIWVFSSQLSFLTQTASPSAECMIAVRPLNYEQSLFAHTNSLRLSFHAAYLTMIVLGWQMYHPSVNSDFSKRLLMAAWIVALISIISSRIDFTADVVRGSLFSFVVFYFYRYMWPEKVNPVGMTVGADVLSTGEREIVGVPSSTRVSRRRSARRSSLTATPTATTTTPPPVAPAATQTSPPPPTPATDLQAEIARQRSNYLALLRHALTNTIYEDEPLVVFDCTDRTNFVSVGKYNIRVRESGLDLPSLAHCRSGGMRLQALHQCVEKVLGGNVPGDLIDVGVWRGGEAIYLRGVLNAYNCHDRTVFAVGTFRGPISIPTMLKRTLQFFCSIVPMIWVVNVLSVLTRLIPKAAPFPTVAEPGRNGRQHQAWLQFRLANPDVLERSTVGTDIVSVKNAFKRYDLLDPLVECIQGDLKVTLSHLHGRNLSLIRLGSGISDADSTQALSHLYPRLSSGGFVIVDDYAGAMASIDRFRDERQVRDPIVWIDHQCAIWRKQAA</sequence>
<dbReference type="Pfam" id="PF05711">
    <property type="entry name" value="TylF"/>
    <property type="match status" value="2"/>
</dbReference>
<dbReference type="PANTHER" id="PTHR40036:SF1">
    <property type="entry name" value="MACROCIN O-METHYLTRANSFERASE"/>
    <property type="match status" value="1"/>
</dbReference>
<keyword evidence="4" id="KW-0496">Mitochondrion</keyword>
<keyword evidence="5" id="KW-1185">Reference proteome</keyword>
<dbReference type="EMBL" id="OVEO01000018">
    <property type="protein sequence ID" value="SPR01516.1"/>
    <property type="molecule type" value="Genomic_DNA"/>
</dbReference>
<feature type="transmembrane region" description="Helical" evidence="2">
    <location>
        <begin position="194"/>
        <end position="212"/>
    </location>
</feature>
<dbReference type="InterPro" id="IPR029063">
    <property type="entry name" value="SAM-dependent_MTases_sf"/>
</dbReference>
<keyword evidence="2" id="KW-0812">Transmembrane</keyword>
<evidence type="ECO:0000313" key="3">
    <source>
        <dbReference type="EMBL" id="CEP03021.1"/>
    </source>
</evidence>
<name>A0A0G4J6V2_PLABS</name>
<dbReference type="InterPro" id="IPR008884">
    <property type="entry name" value="TylF_MeTrfase"/>
</dbReference>
<evidence type="ECO:0000313" key="6">
    <source>
        <dbReference type="Proteomes" id="UP000290189"/>
    </source>
</evidence>
<dbReference type="PANTHER" id="PTHR40036">
    <property type="entry name" value="MACROCIN O-METHYLTRANSFERASE"/>
    <property type="match status" value="1"/>
</dbReference>
<organism evidence="3 5">
    <name type="scientific">Plasmodiophora brassicae</name>
    <name type="common">Clubroot disease agent</name>
    <dbReference type="NCBI Taxonomy" id="37360"/>
    <lineage>
        <taxon>Eukaryota</taxon>
        <taxon>Sar</taxon>
        <taxon>Rhizaria</taxon>
        <taxon>Endomyxa</taxon>
        <taxon>Phytomyxea</taxon>
        <taxon>Plasmodiophorida</taxon>
        <taxon>Plasmodiophoridae</taxon>
        <taxon>Plasmodiophora</taxon>
    </lineage>
</organism>
<evidence type="ECO:0000313" key="5">
    <source>
        <dbReference type="Proteomes" id="UP000039324"/>
    </source>
</evidence>
<protein>
    <submittedName>
        <fullName evidence="3">Uncharacterized protein</fullName>
    </submittedName>
</protein>
<dbReference type="OrthoDB" id="198480at2759"/>
<feature type="transmembrane region" description="Helical" evidence="2">
    <location>
        <begin position="49"/>
        <end position="72"/>
    </location>
</feature>
<proteinExistence type="predicted"/>
<evidence type="ECO:0000313" key="4">
    <source>
        <dbReference type="EMBL" id="SPR01516.1"/>
    </source>
</evidence>
<feature type="region of interest" description="Disordered" evidence="1">
    <location>
        <begin position="239"/>
        <end position="285"/>
    </location>
</feature>
<dbReference type="AlphaFoldDB" id="A0A0G4J6V2"/>
<feature type="compositionally biased region" description="Low complexity" evidence="1">
    <location>
        <begin position="252"/>
        <end position="264"/>
    </location>
</feature>
<feature type="transmembrane region" description="Helical" evidence="2">
    <location>
        <begin position="142"/>
        <end position="159"/>
    </location>
</feature>
<reference evidence="3 5" key="1">
    <citation type="submission" date="2015-02" db="EMBL/GenBank/DDBJ databases">
        <authorList>
            <person name="Chooi Y.-H."/>
        </authorList>
    </citation>
    <scope>NUCLEOTIDE SEQUENCE [LARGE SCALE GENOMIC DNA]</scope>
    <source>
        <strain evidence="3">E3</strain>
    </source>
</reference>
<dbReference type="EMBL" id="CDSF01000137">
    <property type="protein sequence ID" value="CEP03021.1"/>
    <property type="molecule type" value="Genomic_DNA"/>
</dbReference>
<evidence type="ECO:0000256" key="2">
    <source>
        <dbReference type="SAM" id="Phobius"/>
    </source>
</evidence>
<reference evidence="4 6" key="2">
    <citation type="submission" date="2018-03" db="EMBL/GenBank/DDBJ databases">
        <authorList>
            <person name="Fogelqvist J."/>
        </authorList>
    </citation>
    <scope>NUCLEOTIDE SEQUENCE [LARGE SCALE GENOMIC DNA]</scope>
</reference>
<geneLocation type="mitochondrion" evidence="4"/>
<dbReference type="Gene3D" id="3.40.50.150">
    <property type="entry name" value="Vaccinia Virus protein VP39"/>
    <property type="match status" value="1"/>
</dbReference>
<keyword evidence="2" id="KW-0472">Membrane</keyword>
<evidence type="ECO:0000256" key="1">
    <source>
        <dbReference type="SAM" id="MobiDB-lite"/>
    </source>
</evidence>
<feature type="transmembrane region" description="Helical" evidence="2">
    <location>
        <begin position="171"/>
        <end position="188"/>
    </location>
</feature>
<feature type="transmembrane region" description="Helical" evidence="2">
    <location>
        <begin position="7"/>
        <end position="29"/>
    </location>
</feature>